<evidence type="ECO:0000313" key="1">
    <source>
        <dbReference type="EMBL" id="KAH3851048.1"/>
    </source>
</evidence>
<reference evidence="1" key="1">
    <citation type="journal article" date="2019" name="bioRxiv">
        <title>The Genome of the Zebra Mussel, Dreissena polymorpha: A Resource for Invasive Species Research.</title>
        <authorList>
            <person name="McCartney M.A."/>
            <person name="Auch B."/>
            <person name="Kono T."/>
            <person name="Mallez S."/>
            <person name="Zhang Y."/>
            <person name="Obille A."/>
            <person name="Becker A."/>
            <person name="Abrahante J.E."/>
            <person name="Garbe J."/>
            <person name="Badalamenti J.P."/>
            <person name="Herman A."/>
            <person name="Mangelson H."/>
            <person name="Liachko I."/>
            <person name="Sullivan S."/>
            <person name="Sone E.D."/>
            <person name="Koren S."/>
            <person name="Silverstein K.A.T."/>
            <person name="Beckman K.B."/>
            <person name="Gohl D.M."/>
        </authorList>
    </citation>
    <scope>NUCLEOTIDE SEQUENCE</scope>
    <source>
        <strain evidence="1">Duluth1</strain>
        <tissue evidence="1">Whole animal</tissue>
    </source>
</reference>
<proteinExistence type="predicted"/>
<sequence length="286" mass="31588">MEANTLQSVLRSKYNIDDRLQAEGIFVALHGGTLDAIGLFSIGIGERWVVVAGINLRGPHIDYDLKSLTPVGLLGVTYKNCSRVITISSQFKSKQSFQLCSSRKDAAVWDDFTTAIDCLRSKCSGDIWCSASLTTSSSPDASLGVEHERKYQRHLMGEQRINYRCVHRQRFPTVDVSHSSISLPDFKSGPTDAKHVVWCQHVKRGHSLEMTFDNFVNDNDSNLNAVAQQVSWTAHATLLIGGHTTNDLSTAESTAVSTDMSTAVSSKPHGLAEGFRRFFSCCRTKR</sequence>
<accession>A0A9D4L3H2</accession>
<evidence type="ECO:0000313" key="2">
    <source>
        <dbReference type="Proteomes" id="UP000828390"/>
    </source>
</evidence>
<dbReference type="EMBL" id="JAIWYP010000003">
    <property type="protein sequence ID" value="KAH3851048.1"/>
    <property type="molecule type" value="Genomic_DNA"/>
</dbReference>
<name>A0A9D4L3H2_DREPO</name>
<protein>
    <submittedName>
        <fullName evidence="1">Uncharacterized protein</fullName>
    </submittedName>
</protein>
<keyword evidence="2" id="KW-1185">Reference proteome</keyword>
<dbReference type="AlphaFoldDB" id="A0A9D4L3H2"/>
<organism evidence="1 2">
    <name type="scientific">Dreissena polymorpha</name>
    <name type="common">Zebra mussel</name>
    <name type="synonym">Mytilus polymorpha</name>
    <dbReference type="NCBI Taxonomy" id="45954"/>
    <lineage>
        <taxon>Eukaryota</taxon>
        <taxon>Metazoa</taxon>
        <taxon>Spiralia</taxon>
        <taxon>Lophotrochozoa</taxon>
        <taxon>Mollusca</taxon>
        <taxon>Bivalvia</taxon>
        <taxon>Autobranchia</taxon>
        <taxon>Heteroconchia</taxon>
        <taxon>Euheterodonta</taxon>
        <taxon>Imparidentia</taxon>
        <taxon>Neoheterodontei</taxon>
        <taxon>Myida</taxon>
        <taxon>Dreissenoidea</taxon>
        <taxon>Dreissenidae</taxon>
        <taxon>Dreissena</taxon>
    </lineage>
</organism>
<reference evidence="1" key="2">
    <citation type="submission" date="2020-11" db="EMBL/GenBank/DDBJ databases">
        <authorList>
            <person name="McCartney M.A."/>
            <person name="Auch B."/>
            <person name="Kono T."/>
            <person name="Mallez S."/>
            <person name="Becker A."/>
            <person name="Gohl D.M."/>
            <person name="Silverstein K.A.T."/>
            <person name="Koren S."/>
            <person name="Bechman K.B."/>
            <person name="Herman A."/>
            <person name="Abrahante J.E."/>
            <person name="Garbe J."/>
        </authorList>
    </citation>
    <scope>NUCLEOTIDE SEQUENCE</scope>
    <source>
        <strain evidence="1">Duluth1</strain>
        <tissue evidence="1">Whole animal</tissue>
    </source>
</reference>
<gene>
    <name evidence="1" type="ORF">DPMN_093526</name>
</gene>
<comment type="caution">
    <text evidence="1">The sequence shown here is derived from an EMBL/GenBank/DDBJ whole genome shotgun (WGS) entry which is preliminary data.</text>
</comment>
<dbReference type="Proteomes" id="UP000828390">
    <property type="component" value="Unassembled WGS sequence"/>
</dbReference>